<dbReference type="EMBL" id="VCKY01000027">
    <property type="protein sequence ID" value="TMR22631.1"/>
    <property type="molecule type" value="Genomic_DNA"/>
</dbReference>
<dbReference type="Gene3D" id="1.10.30.50">
    <property type="match status" value="1"/>
</dbReference>
<organism evidence="2 3">
    <name type="scientific">Nonomuraea turkmeniaca</name>
    <dbReference type="NCBI Taxonomy" id="103838"/>
    <lineage>
        <taxon>Bacteria</taxon>
        <taxon>Bacillati</taxon>
        <taxon>Actinomycetota</taxon>
        <taxon>Actinomycetes</taxon>
        <taxon>Streptosporangiales</taxon>
        <taxon>Streptosporangiaceae</taxon>
        <taxon>Nonomuraea</taxon>
    </lineage>
</organism>
<reference evidence="2 3" key="1">
    <citation type="submission" date="2019-05" db="EMBL/GenBank/DDBJ databases">
        <title>Draft genome sequence of Nonomuraea turkmeniaca DSM 43926.</title>
        <authorList>
            <person name="Saricaoglu S."/>
            <person name="Isik K."/>
        </authorList>
    </citation>
    <scope>NUCLEOTIDE SEQUENCE [LARGE SCALE GENOMIC DNA]</scope>
    <source>
        <strain evidence="2 3">DSM 43926</strain>
    </source>
</reference>
<keyword evidence="2" id="KW-0378">Hydrolase</keyword>
<dbReference type="AlphaFoldDB" id="A0A5S4FR16"/>
<dbReference type="GO" id="GO:0004519">
    <property type="term" value="F:endonuclease activity"/>
    <property type="evidence" value="ECO:0007669"/>
    <property type="project" value="UniProtKB-KW"/>
</dbReference>
<name>A0A5S4FR16_9ACTN</name>
<dbReference type="GO" id="GO:0008270">
    <property type="term" value="F:zinc ion binding"/>
    <property type="evidence" value="ECO:0007669"/>
    <property type="project" value="InterPro"/>
</dbReference>
<dbReference type="InterPro" id="IPR003615">
    <property type="entry name" value="HNH_nuc"/>
</dbReference>
<gene>
    <name evidence="2" type="ORF">ETD86_10890</name>
</gene>
<dbReference type="OrthoDB" id="581465at2"/>
<evidence type="ECO:0000313" key="3">
    <source>
        <dbReference type="Proteomes" id="UP000309128"/>
    </source>
</evidence>
<accession>A0A5S4FR16</accession>
<protein>
    <submittedName>
        <fullName evidence="2">HNH endonuclease</fullName>
    </submittedName>
</protein>
<dbReference type="GO" id="GO:0003676">
    <property type="term" value="F:nucleic acid binding"/>
    <property type="evidence" value="ECO:0007669"/>
    <property type="project" value="InterPro"/>
</dbReference>
<sequence>MDYRESLSTGPEGSMQAHQVSHFFSAVDVARRGRWDDDALRQLAHLAIPEGLLGPRGNLVRADVTLAQARWYLEGLVDYAAFEQDESLRFGRLALQLWQALVAQNPQIPRDELHEVALKLATVAWSEVRARRIRHRARMTLDTRRTLWFRELDPRCYLCGYKFTAGARDRFLRRSRSPLTPPPLVDFTRPRTKERHLLIEIDHMQAVAEGGTNELDNLSLACGWCNIVKGRRGSIFDVDSRPIGMLDHPTLGWLSVPQPMWVLRIVSMRGRCEHPSGCSANLANSELLVAPYSSRGALNPANTLVFCGEHDPWKDERLISRTLVV</sequence>
<evidence type="ECO:0000259" key="1">
    <source>
        <dbReference type="Pfam" id="PF01844"/>
    </source>
</evidence>
<keyword evidence="3" id="KW-1185">Reference proteome</keyword>
<dbReference type="CDD" id="cd00085">
    <property type="entry name" value="HNHc"/>
    <property type="match status" value="1"/>
</dbReference>
<keyword evidence="2" id="KW-0540">Nuclease</keyword>
<comment type="caution">
    <text evidence="2">The sequence shown here is derived from an EMBL/GenBank/DDBJ whole genome shotgun (WGS) entry which is preliminary data.</text>
</comment>
<feature type="domain" description="HNH" evidence="1">
    <location>
        <begin position="198"/>
        <end position="231"/>
    </location>
</feature>
<dbReference type="Pfam" id="PF01844">
    <property type="entry name" value="HNH"/>
    <property type="match status" value="1"/>
</dbReference>
<proteinExistence type="predicted"/>
<evidence type="ECO:0000313" key="2">
    <source>
        <dbReference type="EMBL" id="TMR22631.1"/>
    </source>
</evidence>
<dbReference type="InterPro" id="IPR002711">
    <property type="entry name" value="HNH"/>
</dbReference>
<dbReference type="Proteomes" id="UP000309128">
    <property type="component" value="Unassembled WGS sequence"/>
</dbReference>
<keyword evidence="2" id="KW-0255">Endonuclease</keyword>